<organism evidence="2 3">
    <name type="scientific">Trifolium subterraneum</name>
    <name type="common">Subterranean clover</name>
    <dbReference type="NCBI Taxonomy" id="3900"/>
    <lineage>
        <taxon>Eukaryota</taxon>
        <taxon>Viridiplantae</taxon>
        <taxon>Streptophyta</taxon>
        <taxon>Embryophyta</taxon>
        <taxon>Tracheophyta</taxon>
        <taxon>Spermatophyta</taxon>
        <taxon>Magnoliopsida</taxon>
        <taxon>eudicotyledons</taxon>
        <taxon>Gunneridae</taxon>
        <taxon>Pentapetalae</taxon>
        <taxon>rosids</taxon>
        <taxon>fabids</taxon>
        <taxon>Fabales</taxon>
        <taxon>Fabaceae</taxon>
        <taxon>Papilionoideae</taxon>
        <taxon>50 kb inversion clade</taxon>
        <taxon>NPAAA clade</taxon>
        <taxon>Hologalegina</taxon>
        <taxon>IRL clade</taxon>
        <taxon>Trifolieae</taxon>
        <taxon>Trifolium</taxon>
    </lineage>
</organism>
<accession>A0A2Z6NP61</accession>
<dbReference type="PANTHER" id="PTHR47074:SF48">
    <property type="entry name" value="POLYNUCLEOTIDYL TRANSFERASE, RIBONUCLEASE H-LIKE SUPERFAMILY PROTEIN"/>
    <property type="match status" value="1"/>
</dbReference>
<dbReference type="EMBL" id="DF973466">
    <property type="protein sequence ID" value="GAU31707.1"/>
    <property type="molecule type" value="Genomic_DNA"/>
</dbReference>
<dbReference type="InterPro" id="IPR052929">
    <property type="entry name" value="RNase_H-like_EbsB-rel"/>
</dbReference>
<dbReference type="Proteomes" id="UP000242715">
    <property type="component" value="Unassembled WGS sequence"/>
</dbReference>
<evidence type="ECO:0000259" key="1">
    <source>
        <dbReference type="Pfam" id="PF13456"/>
    </source>
</evidence>
<proteinExistence type="predicted"/>
<dbReference type="Gene3D" id="3.30.420.10">
    <property type="entry name" value="Ribonuclease H-like superfamily/Ribonuclease H"/>
    <property type="match status" value="1"/>
</dbReference>
<dbReference type="GO" id="GO:0004523">
    <property type="term" value="F:RNA-DNA hybrid ribonuclease activity"/>
    <property type="evidence" value="ECO:0007669"/>
    <property type="project" value="InterPro"/>
</dbReference>
<dbReference type="Pfam" id="PF13456">
    <property type="entry name" value="RVT_3"/>
    <property type="match status" value="1"/>
</dbReference>
<keyword evidence="3" id="KW-1185">Reference proteome</keyword>
<dbReference type="InterPro" id="IPR044730">
    <property type="entry name" value="RNase_H-like_dom_plant"/>
</dbReference>
<dbReference type="AlphaFoldDB" id="A0A2Z6NP61"/>
<protein>
    <recommendedName>
        <fullName evidence="1">RNase H type-1 domain-containing protein</fullName>
    </recommendedName>
</protein>
<reference evidence="3" key="1">
    <citation type="journal article" date="2017" name="Front. Plant Sci.">
        <title>Climate Clever Clovers: New Paradigm to Reduce the Environmental Footprint of Ruminants by Breeding Low Methanogenic Forages Utilizing Haplotype Variation.</title>
        <authorList>
            <person name="Kaur P."/>
            <person name="Appels R."/>
            <person name="Bayer P.E."/>
            <person name="Keeble-Gagnere G."/>
            <person name="Wang J."/>
            <person name="Hirakawa H."/>
            <person name="Shirasawa K."/>
            <person name="Vercoe P."/>
            <person name="Stefanova K."/>
            <person name="Durmic Z."/>
            <person name="Nichols P."/>
            <person name="Revell C."/>
            <person name="Isobe S.N."/>
            <person name="Edwards D."/>
            <person name="Erskine W."/>
        </authorList>
    </citation>
    <scope>NUCLEOTIDE SEQUENCE [LARGE SCALE GENOMIC DNA]</scope>
    <source>
        <strain evidence="3">cv. Daliak</strain>
    </source>
</reference>
<gene>
    <name evidence="2" type="ORF">TSUD_215080</name>
</gene>
<dbReference type="InterPro" id="IPR036397">
    <property type="entry name" value="RNaseH_sf"/>
</dbReference>
<name>A0A2Z6NP61_TRISU</name>
<dbReference type="PANTHER" id="PTHR47074">
    <property type="entry name" value="BNAC02G40300D PROTEIN"/>
    <property type="match status" value="1"/>
</dbReference>
<dbReference type="InterPro" id="IPR002156">
    <property type="entry name" value="RNaseH_domain"/>
</dbReference>
<evidence type="ECO:0000313" key="3">
    <source>
        <dbReference type="Proteomes" id="UP000242715"/>
    </source>
</evidence>
<dbReference type="CDD" id="cd06222">
    <property type="entry name" value="RNase_H_like"/>
    <property type="match status" value="1"/>
</dbReference>
<feature type="domain" description="RNase H type-1" evidence="1">
    <location>
        <begin position="101"/>
        <end position="221"/>
    </location>
</feature>
<dbReference type="InterPro" id="IPR012337">
    <property type="entry name" value="RNaseH-like_sf"/>
</dbReference>
<sequence length="249" mass="28439">MRTAITYCSYVRKVPSAGSEQGLDKNQQEFFSVMAWSIWKCRNNHVWNNIFDTIQTVCKRANHLITGWRNAQQVRALADNPQHTSQQVEWTKPINGRYKLNVDASFSHLYNKVGIGMCIRDDQGCFVKAKTEWIEPILDVEIGEAMGLLRALKWIDELQLHNTDVEVDCKRVVDGLNSKRNINSDFGAILSDCRSLLATNLVNSNVKFIRRQANEVAHSLAWVATSSASFQNFIDIPTCIYDIIINEMR</sequence>
<dbReference type="OrthoDB" id="1427310at2759"/>
<dbReference type="SUPFAM" id="SSF53098">
    <property type="entry name" value="Ribonuclease H-like"/>
    <property type="match status" value="1"/>
</dbReference>
<dbReference type="GO" id="GO:0003676">
    <property type="term" value="F:nucleic acid binding"/>
    <property type="evidence" value="ECO:0007669"/>
    <property type="project" value="InterPro"/>
</dbReference>
<evidence type="ECO:0000313" key="2">
    <source>
        <dbReference type="EMBL" id="GAU31707.1"/>
    </source>
</evidence>